<accession>A0A1J0ERF3</accession>
<protein>
    <submittedName>
        <fullName evidence="1">Uncharacterized protein</fullName>
    </submittedName>
</protein>
<name>A0A1J0ERF3_9PSED</name>
<organism evidence="1 2">
    <name type="scientific">Pseudomonas frederiksbergensis</name>
    <dbReference type="NCBI Taxonomy" id="104087"/>
    <lineage>
        <taxon>Bacteria</taxon>
        <taxon>Pseudomonadati</taxon>
        <taxon>Pseudomonadota</taxon>
        <taxon>Gammaproteobacteria</taxon>
        <taxon>Pseudomonadales</taxon>
        <taxon>Pseudomonadaceae</taxon>
        <taxon>Pseudomonas</taxon>
    </lineage>
</organism>
<dbReference type="AlphaFoldDB" id="A0A1J0ERF3"/>
<proteinExistence type="predicted"/>
<reference evidence="2" key="1">
    <citation type="submission" date="2016-10" db="EMBL/GenBank/DDBJ databases">
        <title>Pseudomonas frederiksbergensis ERGS4:02 complete genome.</title>
        <authorList>
            <person name="Kumar R."/>
            <person name="Acharya V."/>
            <person name="Singh D."/>
        </authorList>
    </citation>
    <scope>NUCLEOTIDE SEQUENCE [LARGE SCALE GENOMIC DNA]</scope>
    <source>
        <strain evidence="2">ERGS4:02</strain>
    </source>
</reference>
<dbReference type="EMBL" id="CP017886">
    <property type="protein sequence ID" value="APC18730.1"/>
    <property type="molecule type" value="Genomic_DNA"/>
</dbReference>
<evidence type="ECO:0000313" key="2">
    <source>
        <dbReference type="Proteomes" id="UP000182567"/>
    </source>
</evidence>
<dbReference type="Proteomes" id="UP000182567">
    <property type="component" value="Chromosome"/>
</dbReference>
<gene>
    <name evidence="1" type="ORF">BLL42_24590</name>
</gene>
<evidence type="ECO:0000313" key="1">
    <source>
        <dbReference type="EMBL" id="APC18730.1"/>
    </source>
</evidence>
<sequence length="101" mass="11430">MKCLICQAAARTVHALGDWSEVKCPAGCGHFRVSANLVAKMTLKHESFDLERTRRWLEMARNDEPVPLISTYDYNVSLLHRDAEERTAGLPNRSRQSVTSD</sequence>